<keyword evidence="1" id="KW-0812">Transmembrane</keyword>
<evidence type="ECO:0000256" key="1">
    <source>
        <dbReference type="SAM" id="Phobius"/>
    </source>
</evidence>
<accession>A0A345BUV9</accession>
<gene>
    <name evidence="2" type="ORF">DT065_01030</name>
</gene>
<keyword evidence="3" id="KW-1185">Reference proteome</keyword>
<protein>
    <submittedName>
        <fullName evidence="2">Uncharacterized protein</fullName>
    </submittedName>
</protein>
<proteinExistence type="predicted"/>
<dbReference type="AlphaFoldDB" id="A0A345BUV9"/>
<organism evidence="2 3">
    <name type="scientific">Salicibibacter kimchii</name>
    <dbReference type="NCBI Taxonomy" id="2099786"/>
    <lineage>
        <taxon>Bacteria</taxon>
        <taxon>Bacillati</taxon>
        <taxon>Bacillota</taxon>
        <taxon>Bacilli</taxon>
        <taxon>Bacillales</taxon>
        <taxon>Bacillaceae</taxon>
        <taxon>Salicibibacter</taxon>
    </lineage>
</organism>
<feature type="transmembrane region" description="Helical" evidence="1">
    <location>
        <begin position="44"/>
        <end position="64"/>
    </location>
</feature>
<dbReference type="Proteomes" id="UP000252100">
    <property type="component" value="Chromosome"/>
</dbReference>
<sequence length="66" mass="7756">MILTLLIVMFLINFIPFLIYYNQYKNLKKRNAGDRQYDKLAGRMMKASGLIMPAMLIIVVLVYIQQ</sequence>
<feature type="transmembrane region" description="Helical" evidence="1">
    <location>
        <begin position="6"/>
        <end position="23"/>
    </location>
</feature>
<reference evidence="2 3" key="1">
    <citation type="journal article" date="2018" name="J. Microbiol.">
        <title>Salicibibacter kimchii gen. nov., sp. nov., a moderately halophilic and alkalitolerant bacterium in the family Bacillaceae, isolated from kimchi.</title>
        <authorList>
            <person name="Jang J.Y."/>
            <person name="Oh Y.J."/>
            <person name="Lim S.K."/>
            <person name="Park H.K."/>
            <person name="Lee C."/>
            <person name="Kim J.Y."/>
            <person name="Lee M.A."/>
            <person name="Choi H.J."/>
        </authorList>
    </citation>
    <scope>NUCLEOTIDE SEQUENCE [LARGE SCALE GENOMIC DNA]</scope>
    <source>
        <strain evidence="2 3">NKC1-1</strain>
    </source>
</reference>
<dbReference type="EMBL" id="CP031092">
    <property type="protein sequence ID" value="AXF54740.1"/>
    <property type="molecule type" value="Genomic_DNA"/>
</dbReference>
<name>A0A345BUV9_9BACI</name>
<dbReference type="RefSeq" id="WP_114370096.1">
    <property type="nucleotide sequence ID" value="NZ_CP031092.1"/>
</dbReference>
<dbReference type="KEGG" id="rue:DT065_01030"/>
<keyword evidence="1" id="KW-0472">Membrane</keyword>
<evidence type="ECO:0000313" key="3">
    <source>
        <dbReference type="Proteomes" id="UP000252100"/>
    </source>
</evidence>
<evidence type="ECO:0000313" key="2">
    <source>
        <dbReference type="EMBL" id="AXF54740.1"/>
    </source>
</evidence>
<keyword evidence="1" id="KW-1133">Transmembrane helix</keyword>